<sequence>MATEMLPCAMEFLSPYFPLVTILFVSVCFLHLAFRTRSSTDTCSPLPPGKTGWPIIGESIEFHKASRVEFHMASCEVCPERYFSERASKCSPYVFRTSLLGEDLAVFCGAQGNKFLLSGDNNYVKTWISSSLTKVLGFPETCRACQSWMPRRYGVIFRISSSRTP</sequence>
<dbReference type="EMBL" id="CM042883">
    <property type="protein sequence ID" value="KAI4375187.1"/>
    <property type="molecule type" value="Genomic_DNA"/>
</dbReference>
<evidence type="ECO:0000313" key="1">
    <source>
        <dbReference type="EMBL" id="KAI4375187.1"/>
    </source>
</evidence>
<protein>
    <submittedName>
        <fullName evidence="1">Uncharacterized protein</fullName>
    </submittedName>
</protein>
<accession>A0ACB9RGV9</accession>
<reference evidence="2" key="1">
    <citation type="journal article" date="2023" name="Front. Plant Sci.">
        <title>Chromosomal-level genome assembly of Melastoma candidum provides insights into trichome evolution.</title>
        <authorList>
            <person name="Zhong Y."/>
            <person name="Wu W."/>
            <person name="Sun C."/>
            <person name="Zou P."/>
            <person name="Liu Y."/>
            <person name="Dai S."/>
            <person name="Zhou R."/>
        </authorList>
    </citation>
    <scope>NUCLEOTIDE SEQUENCE [LARGE SCALE GENOMIC DNA]</scope>
</reference>
<dbReference type="Proteomes" id="UP001057402">
    <property type="component" value="Chromosome 4"/>
</dbReference>
<comment type="caution">
    <text evidence="1">The sequence shown here is derived from an EMBL/GenBank/DDBJ whole genome shotgun (WGS) entry which is preliminary data.</text>
</comment>
<organism evidence="1 2">
    <name type="scientific">Melastoma candidum</name>
    <dbReference type="NCBI Taxonomy" id="119954"/>
    <lineage>
        <taxon>Eukaryota</taxon>
        <taxon>Viridiplantae</taxon>
        <taxon>Streptophyta</taxon>
        <taxon>Embryophyta</taxon>
        <taxon>Tracheophyta</taxon>
        <taxon>Spermatophyta</taxon>
        <taxon>Magnoliopsida</taxon>
        <taxon>eudicotyledons</taxon>
        <taxon>Gunneridae</taxon>
        <taxon>Pentapetalae</taxon>
        <taxon>rosids</taxon>
        <taxon>malvids</taxon>
        <taxon>Myrtales</taxon>
        <taxon>Melastomataceae</taxon>
        <taxon>Melastomatoideae</taxon>
        <taxon>Melastomateae</taxon>
        <taxon>Melastoma</taxon>
    </lineage>
</organism>
<evidence type="ECO:0000313" key="2">
    <source>
        <dbReference type="Proteomes" id="UP001057402"/>
    </source>
</evidence>
<proteinExistence type="predicted"/>
<name>A0ACB9RGV9_9MYRT</name>
<keyword evidence="2" id="KW-1185">Reference proteome</keyword>
<gene>
    <name evidence="1" type="ORF">MLD38_013091</name>
</gene>